<comment type="caution">
    <text evidence="8">The sequence shown here is derived from an EMBL/GenBank/DDBJ whole genome shotgun (WGS) entry which is preliminary data.</text>
</comment>
<reference evidence="8 9" key="1">
    <citation type="journal article" date="2017" name="Nature">
        <title>Atmospheric trace gases support primary production in Antarctic desert surface soil.</title>
        <authorList>
            <person name="Ji M."/>
            <person name="Greening C."/>
            <person name="Vanwonterghem I."/>
            <person name="Carere C.R."/>
            <person name="Bay S.K."/>
            <person name="Steen J.A."/>
            <person name="Montgomery K."/>
            <person name="Lines T."/>
            <person name="Beardall J."/>
            <person name="van Dorst J."/>
            <person name="Snape I."/>
            <person name="Stott M.B."/>
            <person name="Hugenholtz P."/>
            <person name="Ferrari B.C."/>
        </authorList>
    </citation>
    <scope>NUCLEOTIDE SEQUENCE [LARGE SCALE GENOMIC DNA]</scope>
    <source>
        <strain evidence="8">RRmetagenome_bin12</strain>
    </source>
</reference>
<evidence type="ECO:0000259" key="6">
    <source>
        <dbReference type="PROSITE" id="PS50893"/>
    </source>
</evidence>
<accession>A0A934K3Q4</accession>
<keyword evidence="2" id="KW-0813">Transport</keyword>
<dbReference type="GO" id="GO:0015658">
    <property type="term" value="F:branched-chain amino acid transmembrane transporter activity"/>
    <property type="evidence" value="ECO:0007669"/>
    <property type="project" value="InterPro"/>
</dbReference>
<dbReference type="InterPro" id="IPR052156">
    <property type="entry name" value="BCAA_Transport_ATP-bd_LivF"/>
</dbReference>
<evidence type="ECO:0000313" key="10">
    <source>
        <dbReference type="Proteomes" id="UP000606991"/>
    </source>
</evidence>
<protein>
    <submittedName>
        <fullName evidence="8">ABC transporter ATP-binding protein</fullName>
    </submittedName>
</protein>
<name>A0A2W5Z4L5_9BACT</name>
<dbReference type="EMBL" id="JAEKNS010000131">
    <property type="protein sequence ID" value="MBJ7595696.1"/>
    <property type="molecule type" value="Genomic_DNA"/>
</dbReference>
<evidence type="ECO:0000256" key="2">
    <source>
        <dbReference type="ARBA" id="ARBA00022448"/>
    </source>
</evidence>
<comment type="similarity">
    <text evidence="1">Belongs to the ABC transporter superfamily.</text>
</comment>
<dbReference type="SUPFAM" id="SSF52540">
    <property type="entry name" value="P-loop containing nucleoside triphosphate hydrolases"/>
    <property type="match status" value="1"/>
</dbReference>
<evidence type="ECO:0000313" key="7">
    <source>
        <dbReference type="EMBL" id="MBJ7595696.1"/>
    </source>
</evidence>
<reference evidence="8" key="2">
    <citation type="submission" date="2018-05" db="EMBL/GenBank/DDBJ databases">
        <authorList>
            <person name="Ferrari B."/>
        </authorList>
    </citation>
    <scope>NUCLEOTIDE SEQUENCE</scope>
    <source>
        <strain evidence="8">RRmetagenome_bin12</strain>
    </source>
</reference>
<evidence type="ECO:0000256" key="3">
    <source>
        <dbReference type="ARBA" id="ARBA00022741"/>
    </source>
</evidence>
<dbReference type="InterPro" id="IPR030660">
    <property type="entry name" value="ABC_branched_ATPase_LivF/BraG"/>
</dbReference>
<dbReference type="CDD" id="cd03224">
    <property type="entry name" value="ABC_TM1139_LivF_branched"/>
    <property type="match status" value="1"/>
</dbReference>
<evidence type="ECO:0000313" key="8">
    <source>
        <dbReference type="EMBL" id="PZR77775.1"/>
    </source>
</evidence>
<accession>A0A2W5Z4L5</accession>
<dbReference type="GO" id="GO:0015807">
    <property type="term" value="P:L-amino acid transport"/>
    <property type="evidence" value="ECO:0007669"/>
    <property type="project" value="TreeGrafter"/>
</dbReference>
<dbReference type="SMART" id="SM00382">
    <property type="entry name" value="AAA"/>
    <property type="match status" value="1"/>
</dbReference>
<evidence type="ECO:0000256" key="1">
    <source>
        <dbReference type="ARBA" id="ARBA00005417"/>
    </source>
</evidence>
<dbReference type="GO" id="GO:0005524">
    <property type="term" value="F:ATP binding"/>
    <property type="evidence" value="ECO:0007669"/>
    <property type="project" value="UniProtKB-KW"/>
</dbReference>
<organism evidence="8 9">
    <name type="scientific">Candidatus Aeolococcus gillhamiae</name>
    <dbReference type="NCBI Taxonomy" id="3127015"/>
    <lineage>
        <taxon>Bacteria</taxon>
        <taxon>Bacillati</taxon>
        <taxon>Candidatus Dormiibacterota</taxon>
        <taxon>Candidatus Dormibacteria</taxon>
        <taxon>Candidatus Aeolococcales</taxon>
        <taxon>Candidatus Aeolococcaceae</taxon>
        <taxon>Candidatus Aeolococcus</taxon>
    </lineage>
</organism>
<evidence type="ECO:0000256" key="5">
    <source>
        <dbReference type="ARBA" id="ARBA00022970"/>
    </source>
</evidence>
<gene>
    <name evidence="8" type="ORF">DLM65_14825</name>
    <name evidence="7" type="ORF">JF886_12705</name>
</gene>
<dbReference type="PANTHER" id="PTHR43820:SF4">
    <property type="entry name" value="HIGH-AFFINITY BRANCHED-CHAIN AMINO ACID TRANSPORT ATP-BINDING PROTEIN LIVF"/>
    <property type="match status" value="1"/>
</dbReference>
<dbReference type="Pfam" id="PF00005">
    <property type="entry name" value="ABC_tran"/>
    <property type="match status" value="1"/>
</dbReference>
<dbReference type="PROSITE" id="PS50893">
    <property type="entry name" value="ABC_TRANSPORTER_2"/>
    <property type="match status" value="1"/>
</dbReference>
<dbReference type="InterPro" id="IPR003593">
    <property type="entry name" value="AAA+_ATPase"/>
</dbReference>
<evidence type="ECO:0000313" key="9">
    <source>
        <dbReference type="Proteomes" id="UP000248724"/>
    </source>
</evidence>
<dbReference type="Gene3D" id="3.40.50.300">
    <property type="entry name" value="P-loop containing nucleotide triphosphate hydrolases"/>
    <property type="match status" value="1"/>
</dbReference>
<keyword evidence="4 8" id="KW-0067">ATP-binding</keyword>
<dbReference type="Proteomes" id="UP000248724">
    <property type="component" value="Unassembled WGS sequence"/>
</dbReference>
<dbReference type="PROSITE" id="PS00211">
    <property type="entry name" value="ABC_TRANSPORTER_1"/>
    <property type="match status" value="1"/>
</dbReference>
<dbReference type="Proteomes" id="UP000606991">
    <property type="component" value="Unassembled WGS sequence"/>
</dbReference>
<dbReference type="GO" id="GO:0016887">
    <property type="term" value="F:ATP hydrolysis activity"/>
    <property type="evidence" value="ECO:0007669"/>
    <property type="project" value="InterPro"/>
</dbReference>
<dbReference type="EMBL" id="QHBU01000282">
    <property type="protein sequence ID" value="PZR77775.1"/>
    <property type="molecule type" value="Genomic_DNA"/>
</dbReference>
<dbReference type="AlphaFoldDB" id="A0A2W5Z4L5"/>
<feature type="domain" description="ABC transporter" evidence="6">
    <location>
        <begin position="20"/>
        <end position="252"/>
    </location>
</feature>
<sequence length="252" mass="27134">MTTAEVAPARDPALEGAPVLELRDVDVFYGRTQALRGVSLIVNEGEIVALIGSNGAGKSTTLRTISGLVRPAKGEVLLRGERISGFGSEKIARLGVGHAPEGRRLFSRLTVRENLEMGAYSRRDRAGIRTDFDRVYELFPRVKERSRQLAGSLSGGEQQMVAIGRALMARPTVLLLDEPSLGLAPIVVDAVFAVIREINQGGTTVLLIEQNALLALNTARRGYVLENGEVATKGSAEELLNSPDVQRAYLGM</sequence>
<dbReference type="InterPro" id="IPR027417">
    <property type="entry name" value="P-loop_NTPase"/>
</dbReference>
<proteinExistence type="inferred from homology"/>
<dbReference type="InterPro" id="IPR003439">
    <property type="entry name" value="ABC_transporter-like_ATP-bd"/>
</dbReference>
<dbReference type="PIRSF" id="PIRSF039137">
    <property type="entry name" value="ABC_branched_ATPase"/>
    <property type="match status" value="1"/>
</dbReference>
<dbReference type="RefSeq" id="WP_337313039.1">
    <property type="nucleotide sequence ID" value="NZ_JAEKNS010000131.1"/>
</dbReference>
<keyword evidence="3" id="KW-0547">Nucleotide-binding</keyword>
<dbReference type="PANTHER" id="PTHR43820">
    <property type="entry name" value="HIGH-AFFINITY BRANCHED-CHAIN AMINO ACID TRANSPORT ATP-BINDING PROTEIN LIVF"/>
    <property type="match status" value="1"/>
</dbReference>
<evidence type="ECO:0000256" key="4">
    <source>
        <dbReference type="ARBA" id="ARBA00022840"/>
    </source>
</evidence>
<keyword evidence="5" id="KW-0029">Amino-acid transport</keyword>
<reference evidence="7 10" key="3">
    <citation type="submission" date="2020-10" db="EMBL/GenBank/DDBJ databases">
        <title>Ca. Dormibacterota MAGs.</title>
        <authorList>
            <person name="Montgomery K."/>
        </authorList>
    </citation>
    <scope>NUCLEOTIDE SEQUENCE [LARGE SCALE GENOMIC DNA]</scope>
    <source>
        <strain evidence="7">SC8812_S17_18</strain>
    </source>
</reference>
<dbReference type="InterPro" id="IPR017871">
    <property type="entry name" value="ABC_transporter-like_CS"/>
</dbReference>